<dbReference type="Proteomes" id="UP000316852">
    <property type="component" value="Unassembled WGS sequence"/>
</dbReference>
<evidence type="ECO:0000259" key="5">
    <source>
        <dbReference type="SMART" id="SM00861"/>
    </source>
</evidence>
<dbReference type="Pfam" id="PF02780">
    <property type="entry name" value="Transketolase_C"/>
    <property type="match status" value="1"/>
</dbReference>
<dbReference type="SUPFAM" id="SSF52922">
    <property type="entry name" value="TK C-terminal domain-like"/>
    <property type="match status" value="1"/>
</dbReference>
<dbReference type="GO" id="GO:0016624">
    <property type="term" value="F:oxidoreductase activity, acting on the aldehyde or oxo group of donors, disulfide as acceptor"/>
    <property type="evidence" value="ECO:0007669"/>
    <property type="project" value="InterPro"/>
</dbReference>
<dbReference type="PANTHER" id="PTHR43257">
    <property type="entry name" value="PYRUVATE DEHYDROGENASE E1 COMPONENT BETA SUBUNIT"/>
    <property type="match status" value="1"/>
</dbReference>
<dbReference type="Gene3D" id="3.40.50.920">
    <property type="match status" value="1"/>
</dbReference>
<dbReference type="Pfam" id="PF00676">
    <property type="entry name" value="E1_dh"/>
    <property type="match status" value="1"/>
</dbReference>
<dbReference type="InterPro" id="IPR009014">
    <property type="entry name" value="Transketo_C/PFOR_II"/>
</dbReference>
<comment type="caution">
    <text evidence="6">The sequence shown here is derived from an EMBL/GenBank/DDBJ whole genome shotgun (WGS) entry which is preliminary data.</text>
</comment>
<proteinExistence type="predicted"/>
<accession>A0A538T358</accession>
<dbReference type="AlphaFoldDB" id="A0A538T358"/>
<dbReference type="Gene3D" id="3.40.50.970">
    <property type="match status" value="2"/>
</dbReference>
<gene>
    <name evidence="6" type="ORF">E6K76_09100</name>
</gene>
<dbReference type="InterPro" id="IPR005475">
    <property type="entry name" value="Transketolase-like_Pyr-bd"/>
</dbReference>
<name>A0A538T358_UNCEI</name>
<keyword evidence="3" id="KW-0786">Thiamine pyrophosphate</keyword>
<sequence>MYRLILLSRRMDDEEIKLKKQNLTFFQISGAGHEAVLVAAGKALRSGYDWFYPYYRDRALMLTLGMTPTEMLYQAVAASADPNSGGRQMPAHWGLKRANVVSQSSPTGTQFLQAVGCSEGGRFLSILRDIQNRPPFHEDEVVYVSSGEGTTSQGEFWEALTTAATNKVPVLFLITDNQYAISVPVEVQTPGSDIARCLSAIPGLRIMKVDGTDPVASYKTMTEAVAHLRARKGPVLVHALVVRPYGHSMSDDELSYKPPAEREAEAKRDPVQTYPQFLIREGFATPEMIEGVQKEVAAAIAKAEAEALKSPQPEPHTALHHVYSPTVDPTGRAFETAPKLEGGPETMVTLINRCLRDEMARDPRIVLFGEDVADATREEALAHVPGKGGVFKVTHGLQKQFGKDRVFNSPLAEANIIGRAIGMATRGIKPVVEIQFFDFIWPAMMQIRNEMTMLRWRSNGAFSCPVVVRVPIGGYLQGGSIYHSQSGESIFAHCPGLRVVFPSTAQDANGLLRTAIRCDDPVFFLEHKHIYRQPFAKGAYPGPEYMIPFGKARLAREGKDITVVTWGATVNRALLAAQRLQADGRDVEVLDLRTIQPLDMDAIAKSVRKTSRVLVLHEDALTGGFGGEIAARIAEDLFDSLDAPVRRVGALDTPVGYAPALEDAILPQVDRIERVLRELAAY</sequence>
<evidence type="ECO:0000256" key="4">
    <source>
        <dbReference type="SAM" id="MobiDB-lite"/>
    </source>
</evidence>
<dbReference type="SMART" id="SM00861">
    <property type="entry name" value="Transket_pyr"/>
    <property type="match status" value="1"/>
</dbReference>
<dbReference type="EMBL" id="VBOW01000042">
    <property type="protein sequence ID" value="TMQ58070.1"/>
    <property type="molecule type" value="Genomic_DNA"/>
</dbReference>
<feature type="region of interest" description="Disordered" evidence="4">
    <location>
        <begin position="250"/>
        <end position="271"/>
    </location>
</feature>
<evidence type="ECO:0000313" key="7">
    <source>
        <dbReference type="Proteomes" id="UP000316852"/>
    </source>
</evidence>
<dbReference type="FunFam" id="3.40.50.970:FF:000001">
    <property type="entry name" value="Pyruvate dehydrogenase E1 beta subunit"/>
    <property type="match status" value="1"/>
</dbReference>
<dbReference type="InterPro" id="IPR029061">
    <property type="entry name" value="THDP-binding"/>
</dbReference>
<feature type="compositionally biased region" description="Basic and acidic residues" evidence="4">
    <location>
        <begin position="259"/>
        <end position="270"/>
    </location>
</feature>
<dbReference type="InterPro" id="IPR001017">
    <property type="entry name" value="DH_E1"/>
</dbReference>
<organism evidence="6 7">
    <name type="scientific">Eiseniibacteriota bacterium</name>
    <dbReference type="NCBI Taxonomy" id="2212470"/>
    <lineage>
        <taxon>Bacteria</taxon>
        <taxon>Candidatus Eiseniibacteriota</taxon>
    </lineage>
</organism>
<protein>
    <submittedName>
        <fullName evidence="6">Dehydrogenase</fullName>
    </submittedName>
</protein>
<evidence type="ECO:0000256" key="1">
    <source>
        <dbReference type="ARBA" id="ARBA00001964"/>
    </source>
</evidence>
<feature type="domain" description="Transketolase-like pyrimidine-binding" evidence="5">
    <location>
        <begin position="345"/>
        <end position="533"/>
    </location>
</feature>
<dbReference type="CDD" id="cd02000">
    <property type="entry name" value="TPP_E1_PDC_ADC_BCADC"/>
    <property type="match status" value="1"/>
</dbReference>
<evidence type="ECO:0000313" key="6">
    <source>
        <dbReference type="EMBL" id="TMQ58070.1"/>
    </source>
</evidence>
<reference evidence="6 7" key="1">
    <citation type="journal article" date="2019" name="Nat. Microbiol.">
        <title>Mediterranean grassland soil C-N compound turnover is dependent on rainfall and depth, and is mediated by genomically divergent microorganisms.</title>
        <authorList>
            <person name="Diamond S."/>
            <person name="Andeer P.F."/>
            <person name="Li Z."/>
            <person name="Crits-Christoph A."/>
            <person name="Burstein D."/>
            <person name="Anantharaman K."/>
            <person name="Lane K.R."/>
            <person name="Thomas B.C."/>
            <person name="Pan C."/>
            <person name="Northen T.R."/>
            <person name="Banfield J.F."/>
        </authorList>
    </citation>
    <scope>NUCLEOTIDE SEQUENCE [LARGE SCALE GENOMIC DNA]</scope>
    <source>
        <strain evidence="6">WS_6</strain>
    </source>
</reference>
<evidence type="ECO:0000256" key="3">
    <source>
        <dbReference type="ARBA" id="ARBA00023052"/>
    </source>
</evidence>
<dbReference type="InterPro" id="IPR033248">
    <property type="entry name" value="Transketolase_C"/>
</dbReference>
<keyword evidence="2" id="KW-0560">Oxidoreductase</keyword>
<dbReference type="CDD" id="cd07036">
    <property type="entry name" value="TPP_PYR_E1-PDHc-beta_like"/>
    <property type="match status" value="1"/>
</dbReference>
<dbReference type="Pfam" id="PF02779">
    <property type="entry name" value="Transket_pyr"/>
    <property type="match status" value="1"/>
</dbReference>
<dbReference type="PANTHER" id="PTHR43257:SF2">
    <property type="entry name" value="PYRUVATE DEHYDROGENASE E1 COMPONENT SUBUNIT BETA"/>
    <property type="match status" value="1"/>
</dbReference>
<dbReference type="FunFam" id="3.40.50.920:FF:000001">
    <property type="entry name" value="Pyruvate dehydrogenase E1 beta subunit"/>
    <property type="match status" value="1"/>
</dbReference>
<dbReference type="SUPFAM" id="SSF52518">
    <property type="entry name" value="Thiamin diphosphate-binding fold (THDP-binding)"/>
    <property type="match status" value="2"/>
</dbReference>
<evidence type="ECO:0000256" key="2">
    <source>
        <dbReference type="ARBA" id="ARBA00023002"/>
    </source>
</evidence>
<comment type="cofactor">
    <cofactor evidence="1">
        <name>thiamine diphosphate</name>
        <dbReference type="ChEBI" id="CHEBI:58937"/>
    </cofactor>
</comment>